<dbReference type="PANTHER" id="PTHR44329:SF288">
    <property type="entry name" value="MITOGEN-ACTIVATED PROTEIN KINASE KINASE KINASE 20"/>
    <property type="match status" value="1"/>
</dbReference>
<evidence type="ECO:0000256" key="2">
    <source>
        <dbReference type="ARBA" id="ARBA00022741"/>
    </source>
</evidence>
<dbReference type="InterPro" id="IPR000719">
    <property type="entry name" value="Prot_kinase_dom"/>
</dbReference>
<keyword evidence="1" id="KW-0808">Transferase</keyword>
<keyword evidence="3 7" id="KW-0418">Kinase</keyword>
<gene>
    <name evidence="7" type="ORF">RHS01_04562</name>
</gene>
<dbReference type="GO" id="GO:0005524">
    <property type="term" value="F:ATP binding"/>
    <property type="evidence" value="ECO:0007669"/>
    <property type="project" value="UniProtKB-KW"/>
</dbReference>
<dbReference type="Gene3D" id="1.10.510.10">
    <property type="entry name" value="Transferase(Phosphotransferase) domain 1"/>
    <property type="match status" value="1"/>
</dbReference>
<feature type="region of interest" description="Disordered" evidence="5">
    <location>
        <begin position="1"/>
        <end position="37"/>
    </location>
</feature>
<sequence length="525" mass="58536">MIHRWKSSSSSKTSSPPRPSSLVSHSTTPSHSGDGRVLRVASSPTVSFRASSASHVPTPENETRALASLGVQCTLSLAQAVAEIAPVPCIGSLVGCLTAVFQAVERTRVNKTLNKIEERAQHYNQMNEVLNFLLYQDISDEIQSLFGDLDACLGMFSYATDIAQSQWISEFRANGHMKIDTIGRSSEQILQNTSKVVDALQRVLDDKSSILQAPATTTAATFDDAQRIVRTILAVTKLQLPPKLLLGRQCIPDTNIPIKTGITCDVYLASFLVGEKVAKKVFRIGMSDKAYVQKYATRFLRIASLWSDLRSDYTLPFYGIGMESFEQNDHFQLYMVSPLMKNFDAMAYLSKYRNNAGMKKNILRIITDAAKGLQYLHNRSHRGGAVLGGFGLTKALESVENTSLPPAVMTGRTESQRWLAPEMFEDDPPLRTPCDVWGWAMAALEIVSGSIPYHMHKQAMNIILKVNQGPPRRRDHPGFDIYAYRPDEMWTLLERCWAKEPENRPSMDEVVAELKKIGGMEERRA</sequence>
<protein>
    <submittedName>
        <fullName evidence="7">Kinase-like protein</fullName>
    </submittedName>
</protein>
<organism evidence="7 8">
    <name type="scientific">Rhizoctonia solani</name>
    <dbReference type="NCBI Taxonomy" id="456999"/>
    <lineage>
        <taxon>Eukaryota</taxon>
        <taxon>Fungi</taxon>
        <taxon>Dikarya</taxon>
        <taxon>Basidiomycota</taxon>
        <taxon>Agaricomycotina</taxon>
        <taxon>Agaricomycetes</taxon>
        <taxon>Cantharellales</taxon>
        <taxon>Ceratobasidiaceae</taxon>
        <taxon>Rhizoctonia</taxon>
    </lineage>
</organism>
<dbReference type="Proteomes" id="UP000614334">
    <property type="component" value="Unassembled WGS sequence"/>
</dbReference>
<evidence type="ECO:0000256" key="5">
    <source>
        <dbReference type="SAM" id="MobiDB-lite"/>
    </source>
</evidence>
<evidence type="ECO:0000256" key="4">
    <source>
        <dbReference type="ARBA" id="ARBA00022840"/>
    </source>
</evidence>
<dbReference type="PROSITE" id="PS50011">
    <property type="entry name" value="PROTEIN_KINASE_DOM"/>
    <property type="match status" value="1"/>
</dbReference>
<feature type="domain" description="Protein kinase" evidence="6">
    <location>
        <begin position="252"/>
        <end position="517"/>
    </location>
</feature>
<keyword evidence="2" id="KW-0547">Nucleotide-binding</keyword>
<dbReference type="PANTHER" id="PTHR44329">
    <property type="entry name" value="SERINE/THREONINE-PROTEIN KINASE TNNI3K-RELATED"/>
    <property type="match status" value="1"/>
</dbReference>
<evidence type="ECO:0000256" key="1">
    <source>
        <dbReference type="ARBA" id="ARBA00022679"/>
    </source>
</evidence>
<evidence type="ECO:0000259" key="6">
    <source>
        <dbReference type="PROSITE" id="PS50011"/>
    </source>
</evidence>
<reference evidence="7" key="1">
    <citation type="submission" date="2020-09" db="EMBL/GenBank/DDBJ databases">
        <title>Comparative genome analyses of four rice-infecting Rhizoctonia solani isolates reveal extensive enrichment of homogalacturonan modification genes.</title>
        <authorList>
            <person name="Lee D.-Y."/>
            <person name="Jeon J."/>
            <person name="Kim K.-T."/>
            <person name="Cheong K."/>
            <person name="Song H."/>
            <person name="Choi G."/>
            <person name="Ko J."/>
            <person name="Opiyo S.O."/>
            <person name="Zuo S."/>
            <person name="Madhav S."/>
            <person name="Lee Y.-H."/>
            <person name="Wang G.-L."/>
        </authorList>
    </citation>
    <scope>NUCLEOTIDE SEQUENCE</scope>
    <source>
        <strain evidence="7">AG1-IA B2</strain>
    </source>
</reference>
<dbReference type="SUPFAM" id="SSF56112">
    <property type="entry name" value="Protein kinase-like (PK-like)"/>
    <property type="match status" value="1"/>
</dbReference>
<dbReference type="GO" id="GO:0004674">
    <property type="term" value="F:protein serine/threonine kinase activity"/>
    <property type="evidence" value="ECO:0007669"/>
    <property type="project" value="TreeGrafter"/>
</dbReference>
<dbReference type="Pfam" id="PF07714">
    <property type="entry name" value="PK_Tyr_Ser-Thr"/>
    <property type="match status" value="1"/>
</dbReference>
<evidence type="ECO:0000313" key="8">
    <source>
        <dbReference type="Proteomes" id="UP000614334"/>
    </source>
</evidence>
<accession>A0A8H7M660</accession>
<dbReference type="InterPro" id="IPR051681">
    <property type="entry name" value="Ser/Thr_Kinases-Pseudokinases"/>
</dbReference>
<dbReference type="EMBL" id="JACYCF010000006">
    <property type="protein sequence ID" value="KAF8756376.1"/>
    <property type="molecule type" value="Genomic_DNA"/>
</dbReference>
<name>A0A8H7M660_9AGAM</name>
<dbReference type="InterPro" id="IPR001245">
    <property type="entry name" value="Ser-Thr/Tyr_kinase_cat_dom"/>
</dbReference>
<dbReference type="AlphaFoldDB" id="A0A8H7M660"/>
<keyword evidence="4" id="KW-0067">ATP-binding</keyword>
<dbReference type="CDD" id="cd21037">
    <property type="entry name" value="MLKL_NTD"/>
    <property type="match status" value="1"/>
</dbReference>
<evidence type="ECO:0000256" key="3">
    <source>
        <dbReference type="ARBA" id="ARBA00022777"/>
    </source>
</evidence>
<comment type="caution">
    <text evidence="7">The sequence shown here is derived from an EMBL/GenBank/DDBJ whole genome shotgun (WGS) entry which is preliminary data.</text>
</comment>
<evidence type="ECO:0000313" key="7">
    <source>
        <dbReference type="EMBL" id="KAF8756376.1"/>
    </source>
</evidence>
<dbReference type="InterPro" id="IPR011009">
    <property type="entry name" value="Kinase-like_dom_sf"/>
</dbReference>
<proteinExistence type="predicted"/>
<feature type="compositionally biased region" description="Polar residues" evidence="5">
    <location>
        <begin position="22"/>
        <end position="31"/>
    </location>
</feature>
<dbReference type="InterPro" id="IPR059179">
    <property type="entry name" value="MLKL-like_MCAfunc"/>
</dbReference>